<evidence type="ECO:0000313" key="3">
    <source>
        <dbReference type="Proteomes" id="UP000027222"/>
    </source>
</evidence>
<organism evidence="2 3">
    <name type="scientific">Galerina marginata (strain CBS 339.88)</name>
    <dbReference type="NCBI Taxonomy" id="685588"/>
    <lineage>
        <taxon>Eukaryota</taxon>
        <taxon>Fungi</taxon>
        <taxon>Dikarya</taxon>
        <taxon>Basidiomycota</taxon>
        <taxon>Agaricomycotina</taxon>
        <taxon>Agaricomycetes</taxon>
        <taxon>Agaricomycetidae</taxon>
        <taxon>Agaricales</taxon>
        <taxon>Agaricineae</taxon>
        <taxon>Strophariaceae</taxon>
        <taxon>Galerina</taxon>
    </lineage>
</organism>
<sequence>MDPQNKNSKSALPGLNGGAIVNGKTVDNLANGTVTATESSSVTKFTEVRTLESTTQSLGLALTEIPWMRFKVVAESDIALLASDIRFKAFIQSVTETTVADLTEEITNEFTAALQQVVVNTNKSIATRLSTVAEKVIAQITALTTTGAGATGFQTLGFDANLGCGPGLGVGSTVAPPDLVKAEWIWTKEVVAANGNLPGMARPFLKVLSTTSLVNRLTIDIVCDNFYTLYVNGKLVGSGTDWTVAQRYTVLFEHTKEVVVAVYAVQESVGPQPVGLLSAGVVWDSQDKAPEGTRFTTNTSWKTFANDNFDRGFFQRDFNAGSWEDSASQGIYAKTQPWQGKVTLPTTESPSGPALKGIKSAPGQPRIPDAPDAPPAAVIISNEGNKLPTNKAQLKI</sequence>
<protein>
    <submittedName>
        <fullName evidence="2">Uncharacterized protein</fullName>
    </submittedName>
</protein>
<dbReference type="Proteomes" id="UP000027222">
    <property type="component" value="Unassembled WGS sequence"/>
</dbReference>
<dbReference type="EMBL" id="KL142415">
    <property type="protein sequence ID" value="KDR67398.1"/>
    <property type="molecule type" value="Genomic_DNA"/>
</dbReference>
<dbReference type="OrthoDB" id="10036721at2759"/>
<accession>A0A067SKW7</accession>
<feature type="region of interest" description="Disordered" evidence="1">
    <location>
        <begin position="338"/>
        <end position="376"/>
    </location>
</feature>
<keyword evidence="3" id="KW-1185">Reference proteome</keyword>
<dbReference type="HOGENOM" id="CLU_696478_0_0_1"/>
<gene>
    <name evidence="2" type="ORF">GALMADRAFT_216480</name>
</gene>
<reference evidence="3" key="1">
    <citation type="journal article" date="2014" name="Proc. Natl. Acad. Sci. U.S.A.">
        <title>Extensive sampling of basidiomycete genomes demonstrates inadequacy of the white-rot/brown-rot paradigm for wood decay fungi.</title>
        <authorList>
            <person name="Riley R."/>
            <person name="Salamov A.A."/>
            <person name="Brown D.W."/>
            <person name="Nagy L.G."/>
            <person name="Floudas D."/>
            <person name="Held B.W."/>
            <person name="Levasseur A."/>
            <person name="Lombard V."/>
            <person name="Morin E."/>
            <person name="Otillar R."/>
            <person name="Lindquist E.A."/>
            <person name="Sun H."/>
            <person name="LaButti K.M."/>
            <person name="Schmutz J."/>
            <person name="Jabbour D."/>
            <person name="Luo H."/>
            <person name="Baker S.E."/>
            <person name="Pisabarro A.G."/>
            <person name="Walton J.D."/>
            <person name="Blanchette R.A."/>
            <person name="Henrissat B."/>
            <person name="Martin F."/>
            <person name="Cullen D."/>
            <person name="Hibbett D.S."/>
            <person name="Grigoriev I.V."/>
        </authorList>
    </citation>
    <scope>NUCLEOTIDE SEQUENCE [LARGE SCALE GENOMIC DNA]</scope>
    <source>
        <strain evidence="3">CBS 339.88</strain>
    </source>
</reference>
<proteinExistence type="predicted"/>
<dbReference type="AlphaFoldDB" id="A0A067SKW7"/>
<evidence type="ECO:0000256" key="1">
    <source>
        <dbReference type="SAM" id="MobiDB-lite"/>
    </source>
</evidence>
<dbReference type="Gene3D" id="2.60.120.260">
    <property type="entry name" value="Galactose-binding domain-like"/>
    <property type="match status" value="1"/>
</dbReference>
<evidence type="ECO:0000313" key="2">
    <source>
        <dbReference type="EMBL" id="KDR67398.1"/>
    </source>
</evidence>
<name>A0A067SKW7_GALM3</name>